<dbReference type="InterPro" id="IPR036890">
    <property type="entry name" value="HATPase_C_sf"/>
</dbReference>
<dbReference type="GO" id="GO:0005886">
    <property type="term" value="C:plasma membrane"/>
    <property type="evidence" value="ECO:0007669"/>
    <property type="project" value="TreeGrafter"/>
</dbReference>
<keyword evidence="12 13" id="KW-0472">Membrane</keyword>
<dbReference type="Proteomes" id="UP000306509">
    <property type="component" value="Unassembled WGS sequence"/>
</dbReference>
<dbReference type="Pfam" id="PF00512">
    <property type="entry name" value="HisKA"/>
    <property type="match status" value="1"/>
</dbReference>
<evidence type="ECO:0000256" key="5">
    <source>
        <dbReference type="ARBA" id="ARBA00022679"/>
    </source>
</evidence>
<dbReference type="GO" id="GO:0000155">
    <property type="term" value="F:phosphorelay sensor kinase activity"/>
    <property type="evidence" value="ECO:0007669"/>
    <property type="project" value="InterPro"/>
</dbReference>
<dbReference type="Pfam" id="PF13493">
    <property type="entry name" value="DUF4118"/>
    <property type="match status" value="1"/>
</dbReference>
<dbReference type="SUPFAM" id="SSF55781">
    <property type="entry name" value="GAF domain-like"/>
    <property type="match status" value="1"/>
</dbReference>
<dbReference type="CDD" id="cd00075">
    <property type="entry name" value="HATPase"/>
    <property type="match status" value="1"/>
</dbReference>
<proteinExistence type="predicted"/>
<dbReference type="InterPro" id="IPR036097">
    <property type="entry name" value="HisK_dim/P_sf"/>
</dbReference>
<evidence type="ECO:0000256" key="1">
    <source>
        <dbReference type="ARBA" id="ARBA00000085"/>
    </source>
</evidence>
<dbReference type="STRING" id="180332.GCA_000797495_04008"/>
<keyword evidence="6 13" id="KW-0812">Transmembrane</keyword>
<evidence type="ECO:0000256" key="3">
    <source>
        <dbReference type="ARBA" id="ARBA00012438"/>
    </source>
</evidence>
<gene>
    <name evidence="15" type="primary">kdpD_1</name>
    <name evidence="15" type="ORF">DSM106044_02079</name>
</gene>
<dbReference type="AlphaFoldDB" id="A0A4U8Q9L4"/>
<dbReference type="Gene3D" id="1.10.287.130">
    <property type="match status" value="1"/>
</dbReference>
<dbReference type="PANTHER" id="PTHR45569">
    <property type="entry name" value="SENSOR PROTEIN KDPD"/>
    <property type="match status" value="1"/>
</dbReference>
<evidence type="ECO:0000313" key="16">
    <source>
        <dbReference type="Proteomes" id="UP000306509"/>
    </source>
</evidence>
<evidence type="ECO:0000256" key="12">
    <source>
        <dbReference type="ARBA" id="ARBA00023136"/>
    </source>
</evidence>
<dbReference type="OrthoDB" id="9806130at2"/>
<evidence type="ECO:0000256" key="13">
    <source>
        <dbReference type="SAM" id="Phobius"/>
    </source>
</evidence>
<dbReference type="EC" id="2.7.13.3" evidence="3"/>
<feature type="domain" description="Histidine kinase" evidence="14">
    <location>
        <begin position="253"/>
        <end position="469"/>
    </location>
</feature>
<keyword evidence="7" id="KW-0547">Nucleotide-binding</keyword>
<keyword evidence="5 15" id="KW-0808">Transferase</keyword>
<dbReference type="Gene3D" id="3.30.565.10">
    <property type="entry name" value="Histidine kinase-like ATPase, C-terminal domain"/>
    <property type="match status" value="1"/>
</dbReference>
<dbReference type="InterPro" id="IPR025201">
    <property type="entry name" value="KdpD_TM"/>
</dbReference>
<evidence type="ECO:0000256" key="4">
    <source>
        <dbReference type="ARBA" id="ARBA00022553"/>
    </source>
</evidence>
<keyword evidence="10 13" id="KW-1133">Transmembrane helix</keyword>
<dbReference type="SUPFAM" id="SSF55874">
    <property type="entry name" value="ATPase domain of HSP90 chaperone/DNA topoisomerase II/histidine kinase"/>
    <property type="match status" value="1"/>
</dbReference>
<comment type="caution">
    <text evidence="15">The sequence shown here is derived from an EMBL/GenBank/DDBJ whole genome shotgun (WGS) entry which is preliminary data.</text>
</comment>
<dbReference type="SMART" id="SM00387">
    <property type="entry name" value="HATPase_c"/>
    <property type="match status" value="1"/>
</dbReference>
<dbReference type="InterPro" id="IPR052023">
    <property type="entry name" value="Histidine_kinase_KdpD"/>
</dbReference>
<dbReference type="InterPro" id="IPR003594">
    <property type="entry name" value="HATPase_dom"/>
</dbReference>
<evidence type="ECO:0000256" key="10">
    <source>
        <dbReference type="ARBA" id="ARBA00022989"/>
    </source>
</evidence>
<dbReference type="SUPFAM" id="SSF47384">
    <property type="entry name" value="Homodimeric domain of signal transducing histidine kinase"/>
    <property type="match status" value="1"/>
</dbReference>
<evidence type="ECO:0000256" key="11">
    <source>
        <dbReference type="ARBA" id="ARBA00023012"/>
    </source>
</evidence>
<keyword evidence="16" id="KW-1185">Reference proteome</keyword>
<dbReference type="CDD" id="cd00082">
    <property type="entry name" value="HisKA"/>
    <property type="match status" value="1"/>
</dbReference>
<evidence type="ECO:0000313" key="15">
    <source>
        <dbReference type="EMBL" id="TLD00883.1"/>
    </source>
</evidence>
<dbReference type="InterPro" id="IPR004358">
    <property type="entry name" value="Sig_transdc_His_kin-like_C"/>
</dbReference>
<evidence type="ECO:0000256" key="8">
    <source>
        <dbReference type="ARBA" id="ARBA00022777"/>
    </source>
</evidence>
<feature type="transmembrane region" description="Helical" evidence="13">
    <location>
        <begin position="88"/>
        <end position="107"/>
    </location>
</feature>
<dbReference type="PRINTS" id="PR00344">
    <property type="entry name" value="BCTRLSENSOR"/>
</dbReference>
<evidence type="ECO:0000256" key="6">
    <source>
        <dbReference type="ARBA" id="ARBA00022692"/>
    </source>
</evidence>
<keyword evidence="9" id="KW-0067">ATP-binding</keyword>
<name>A0A4U8Q9L4_9FIRM</name>
<accession>A0A4U8Q9L4</accession>
<dbReference type="InterPro" id="IPR005467">
    <property type="entry name" value="His_kinase_dom"/>
</dbReference>
<dbReference type="InterPro" id="IPR038318">
    <property type="entry name" value="KdpD_sf"/>
</dbReference>
<dbReference type="InterPro" id="IPR003661">
    <property type="entry name" value="HisK_dim/P_dom"/>
</dbReference>
<feature type="transmembrane region" description="Helical" evidence="13">
    <location>
        <begin position="12"/>
        <end position="37"/>
    </location>
</feature>
<dbReference type="Pfam" id="PF02518">
    <property type="entry name" value="HATPase_c"/>
    <property type="match status" value="1"/>
</dbReference>
<dbReference type="SMART" id="SM00388">
    <property type="entry name" value="HisKA"/>
    <property type="match status" value="1"/>
</dbReference>
<dbReference type="Gene3D" id="3.30.450.40">
    <property type="match status" value="1"/>
</dbReference>
<evidence type="ECO:0000259" key="14">
    <source>
        <dbReference type="PROSITE" id="PS50109"/>
    </source>
</evidence>
<sequence length="475" mass="53568">MDKKIYLQHMKYIGRVVAIVAGTTLFSVLLNSAGIAKENTLMIYMIGVLLTTAYTNGYQYGVAVSFISVMSFNFFFTAPLHTFRIADINDIVLIIIFLIASLISYNLTVKFQKQLLIAQKNEQAARLLHEMSKSFINVTGKENIVRLGIRYIFEHTKFESEVELIGDKSTEMRDKNHRLGDYMMVPIIGLEKQLGVLKVYNRNEGLSIEQELLIKTAANQIGIALDRELVYQQQEQIKVEMEREHMKSRMLRSISHDFRTPLTGIIGDCGLILDSEKLEKDNIQLLATDINEQALWLMKMMENILNMTKIESGSLHINKQPEVIDDIIYEAASHIRDLHQKRKFTVSLPDEVIVAKMDGKMMVQVMINLLDNAMKHTKEGGRISVLASFRNKKVFIQVEDDGEGIADAMMGKLFDEFVTSASGDSKQKQGIGLGLAICKAVVTEHGGEIWAENKPGGGARLTFWLNAERVNADGR</sequence>
<feature type="transmembrane region" description="Helical" evidence="13">
    <location>
        <begin position="57"/>
        <end position="76"/>
    </location>
</feature>
<keyword evidence="4" id="KW-0597">Phosphoprotein</keyword>
<evidence type="ECO:0000256" key="7">
    <source>
        <dbReference type="ARBA" id="ARBA00022741"/>
    </source>
</evidence>
<evidence type="ECO:0000256" key="2">
    <source>
        <dbReference type="ARBA" id="ARBA00004141"/>
    </source>
</evidence>
<dbReference type="GO" id="GO:0005524">
    <property type="term" value="F:ATP binding"/>
    <property type="evidence" value="ECO:0007669"/>
    <property type="project" value="UniProtKB-KW"/>
</dbReference>
<evidence type="ECO:0000256" key="9">
    <source>
        <dbReference type="ARBA" id="ARBA00022840"/>
    </source>
</evidence>
<comment type="subcellular location">
    <subcellularLocation>
        <location evidence="2">Membrane</location>
        <topology evidence="2">Multi-pass membrane protein</topology>
    </subcellularLocation>
</comment>
<dbReference type="PROSITE" id="PS50109">
    <property type="entry name" value="HIS_KIN"/>
    <property type="match status" value="1"/>
</dbReference>
<keyword evidence="8" id="KW-0418">Kinase</keyword>
<organism evidence="15 16">
    <name type="scientific">Robinsoniella peoriensis</name>
    <dbReference type="NCBI Taxonomy" id="180332"/>
    <lineage>
        <taxon>Bacteria</taxon>
        <taxon>Bacillati</taxon>
        <taxon>Bacillota</taxon>
        <taxon>Clostridia</taxon>
        <taxon>Lachnospirales</taxon>
        <taxon>Lachnospiraceae</taxon>
        <taxon>Robinsoniella</taxon>
    </lineage>
</organism>
<dbReference type="Gene3D" id="1.20.120.620">
    <property type="entry name" value="Backbone structure of the membrane domain of e. Coli histidine kinase receptor kdpd"/>
    <property type="match status" value="1"/>
</dbReference>
<keyword evidence="11" id="KW-0902">Two-component regulatory system</keyword>
<dbReference type="InterPro" id="IPR029016">
    <property type="entry name" value="GAF-like_dom_sf"/>
</dbReference>
<dbReference type="FunFam" id="3.30.565.10:FF:000006">
    <property type="entry name" value="Sensor histidine kinase WalK"/>
    <property type="match status" value="1"/>
</dbReference>
<dbReference type="PANTHER" id="PTHR45569:SF1">
    <property type="entry name" value="SENSOR PROTEIN KDPD"/>
    <property type="match status" value="1"/>
</dbReference>
<protein>
    <recommendedName>
        <fullName evidence="3">histidine kinase</fullName>
        <ecNumber evidence="3">2.7.13.3</ecNumber>
    </recommendedName>
</protein>
<dbReference type="EMBL" id="QGQD01000045">
    <property type="protein sequence ID" value="TLD00883.1"/>
    <property type="molecule type" value="Genomic_DNA"/>
</dbReference>
<comment type="catalytic activity">
    <reaction evidence="1">
        <text>ATP + protein L-histidine = ADP + protein N-phospho-L-histidine.</text>
        <dbReference type="EC" id="2.7.13.3"/>
    </reaction>
</comment>
<dbReference type="RefSeq" id="WP_044289292.1">
    <property type="nucleotide sequence ID" value="NZ_CABMJZ010000006.1"/>
</dbReference>
<reference evidence="15 16" key="1">
    <citation type="journal article" date="2019" name="Anaerobe">
        <title>Detection of Robinsoniella peoriensis in multiple bone samples of a trauma patient.</title>
        <authorList>
            <person name="Schrottner P."/>
            <person name="Hartwich K."/>
            <person name="Bunk B."/>
            <person name="Schober I."/>
            <person name="Helbig S."/>
            <person name="Rudolph W.W."/>
            <person name="Gunzer F."/>
        </authorList>
    </citation>
    <scope>NUCLEOTIDE SEQUENCE [LARGE SCALE GENOMIC DNA]</scope>
    <source>
        <strain evidence="15 16">DSM 106044</strain>
    </source>
</reference>